<feature type="transmembrane region" description="Helical" evidence="1">
    <location>
        <begin position="94"/>
        <end position="113"/>
    </location>
</feature>
<organism evidence="2 3">
    <name type="scientific">Micromonospora vulcania</name>
    <dbReference type="NCBI Taxonomy" id="1441873"/>
    <lineage>
        <taxon>Bacteria</taxon>
        <taxon>Bacillati</taxon>
        <taxon>Actinomycetota</taxon>
        <taxon>Actinomycetes</taxon>
        <taxon>Micromonosporales</taxon>
        <taxon>Micromonosporaceae</taxon>
        <taxon>Micromonospora</taxon>
    </lineage>
</organism>
<dbReference type="RefSeq" id="WP_377514504.1">
    <property type="nucleotide sequence ID" value="NZ_JBHSQS010000015.1"/>
</dbReference>
<comment type="caution">
    <text evidence="2">The sequence shown here is derived from an EMBL/GenBank/DDBJ whole genome shotgun (WGS) entry which is preliminary data.</text>
</comment>
<keyword evidence="1" id="KW-0812">Transmembrane</keyword>
<keyword evidence="3" id="KW-1185">Reference proteome</keyword>
<feature type="transmembrane region" description="Helical" evidence="1">
    <location>
        <begin position="66"/>
        <end position="87"/>
    </location>
</feature>
<gene>
    <name evidence="2" type="ORF">ACFQGL_23430</name>
</gene>
<dbReference type="EMBL" id="JBHSQS010000015">
    <property type="protein sequence ID" value="MFC5926291.1"/>
    <property type="molecule type" value="Genomic_DNA"/>
</dbReference>
<keyword evidence="1" id="KW-1133">Transmembrane helix</keyword>
<evidence type="ECO:0008006" key="4">
    <source>
        <dbReference type="Google" id="ProtNLM"/>
    </source>
</evidence>
<evidence type="ECO:0000256" key="1">
    <source>
        <dbReference type="SAM" id="Phobius"/>
    </source>
</evidence>
<evidence type="ECO:0000313" key="3">
    <source>
        <dbReference type="Proteomes" id="UP001596226"/>
    </source>
</evidence>
<dbReference type="Proteomes" id="UP001596226">
    <property type="component" value="Unassembled WGS sequence"/>
</dbReference>
<name>A0ABW1HCS4_9ACTN</name>
<sequence>MRRPDVTDGAIAGAVGSTALNVVSYLDMALRARPASGTPEETVDKLAGIAHVDLGSGGRAANRRSALGPLIGYALGIGAGIAFAFYANGRRQPLPVATGLLGAGVMTMTDGSITALGISDPRTWGRSDWISDIIPHLAFGLTAAVTWNRLRRPSGRDR</sequence>
<accession>A0ABW1HCS4</accession>
<keyword evidence="1" id="KW-0472">Membrane</keyword>
<protein>
    <recommendedName>
        <fullName evidence="4">DUF1440 domain-containing protein</fullName>
    </recommendedName>
</protein>
<reference evidence="3" key="1">
    <citation type="journal article" date="2019" name="Int. J. Syst. Evol. Microbiol.">
        <title>The Global Catalogue of Microorganisms (GCM) 10K type strain sequencing project: providing services to taxonomists for standard genome sequencing and annotation.</title>
        <authorList>
            <consortium name="The Broad Institute Genomics Platform"/>
            <consortium name="The Broad Institute Genome Sequencing Center for Infectious Disease"/>
            <person name="Wu L."/>
            <person name="Ma J."/>
        </authorList>
    </citation>
    <scope>NUCLEOTIDE SEQUENCE [LARGE SCALE GENOMIC DNA]</scope>
    <source>
        <strain evidence="3">CGMCC 4.7144</strain>
    </source>
</reference>
<proteinExistence type="predicted"/>
<feature type="transmembrane region" description="Helical" evidence="1">
    <location>
        <begin position="133"/>
        <end position="150"/>
    </location>
</feature>
<evidence type="ECO:0000313" key="2">
    <source>
        <dbReference type="EMBL" id="MFC5926291.1"/>
    </source>
</evidence>